<gene>
    <name evidence="6" type="ORF">EMEDMD4_980007</name>
</gene>
<keyword evidence="4" id="KW-0804">Transcription</keyword>
<evidence type="ECO:0000256" key="5">
    <source>
        <dbReference type="SAM" id="MobiDB-lite"/>
    </source>
</evidence>
<dbReference type="Pfam" id="PF05443">
    <property type="entry name" value="ROS_MUCR"/>
    <property type="match status" value="1"/>
</dbReference>
<dbReference type="InterPro" id="IPR041920">
    <property type="entry name" value="ROS/MUCR_sf"/>
</dbReference>
<feature type="compositionally biased region" description="Polar residues" evidence="5">
    <location>
        <begin position="35"/>
        <end position="44"/>
    </location>
</feature>
<organism evidence="6">
    <name type="scientific">Sinorhizobium medicae</name>
    <dbReference type="NCBI Taxonomy" id="110321"/>
    <lineage>
        <taxon>Bacteria</taxon>
        <taxon>Pseudomonadati</taxon>
        <taxon>Pseudomonadota</taxon>
        <taxon>Alphaproteobacteria</taxon>
        <taxon>Hyphomicrobiales</taxon>
        <taxon>Rhizobiaceae</taxon>
        <taxon>Sinorhizobium/Ensifer group</taxon>
        <taxon>Sinorhizobium</taxon>
    </lineage>
</organism>
<dbReference type="Gene3D" id="1.10.10.1550">
    <property type="entry name" value="ROS/MUCR transcriptional regulator protein"/>
    <property type="match status" value="1"/>
</dbReference>
<sequence length="111" mass="12048">MSESVSSNAERKLELTSRTVASRSAVPVGDLPDPIQQTFSSLSGTFPRHQAEPAVEEQRPAVPIKKSVTVDFIICLEDGEKFKSLRRHLMDSTASLRSNTGRSGASQMTTA</sequence>
<reference evidence="6" key="1">
    <citation type="submission" date="2019-06" db="EMBL/GenBank/DDBJ databases">
        <authorList>
            <person name="Le Quere A."/>
            <person name="Colella S."/>
        </authorList>
    </citation>
    <scope>NUCLEOTIDE SEQUENCE</scope>
    <source>
        <strain evidence="6">EmedicaeMD41</strain>
    </source>
</reference>
<evidence type="ECO:0000313" key="6">
    <source>
        <dbReference type="EMBL" id="VTZ66137.1"/>
    </source>
</evidence>
<keyword evidence="2" id="KW-0805">Transcription regulation</keyword>
<dbReference type="InterPro" id="IPR008807">
    <property type="entry name" value="ROS_MUCR"/>
</dbReference>
<keyword evidence="3" id="KW-0238">DNA-binding</keyword>
<feature type="region of interest" description="Disordered" evidence="5">
    <location>
        <begin position="18"/>
        <end position="60"/>
    </location>
</feature>
<accession>A0A508X8G2</accession>
<feature type="region of interest" description="Disordered" evidence="5">
    <location>
        <begin position="91"/>
        <end position="111"/>
    </location>
</feature>
<dbReference type="GO" id="GO:0003677">
    <property type="term" value="F:DNA binding"/>
    <property type="evidence" value="ECO:0007669"/>
    <property type="project" value="UniProtKB-KW"/>
</dbReference>
<proteinExistence type="inferred from homology"/>
<evidence type="ECO:0000256" key="1">
    <source>
        <dbReference type="ARBA" id="ARBA00007031"/>
    </source>
</evidence>
<dbReference type="GO" id="GO:0008270">
    <property type="term" value="F:zinc ion binding"/>
    <property type="evidence" value="ECO:0007669"/>
    <property type="project" value="InterPro"/>
</dbReference>
<evidence type="ECO:0000256" key="2">
    <source>
        <dbReference type="ARBA" id="ARBA00023015"/>
    </source>
</evidence>
<dbReference type="EMBL" id="CABFNB010000170">
    <property type="protein sequence ID" value="VTZ66137.1"/>
    <property type="molecule type" value="Genomic_DNA"/>
</dbReference>
<comment type="similarity">
    <text evidence="1">Belongs to the ros/MucR family.</text>
</comment>
<feature type="compositionally biased region" description="Polar residues" evidence="5">
    <location>
        <begin position="92"/>
        <end position="111"/>
    </location>
</feature>
<dbReference type="Proteomes" id="UP000507954">
    <property type="component" value="Unassembled WGS sequence"/>
</dbReference>
<evidence type="ECO:0000256" key="4">
    <source>
        <dbReference type="ARBA" id="ARBA00023163"/>
    </source>
</evidence>
<evidence type="ECO:0000256" key="3">
    <source>
        <dbReference type="ARBA" id="ARBA00023125"/>
    </source>
</evidence>
<dbReference type="AlphaFoldDB" id="A0A508X8G2"/>
<dbReference type="GO" id="GO:0006355">
    <property type="term" value="P:regulation of DNA-templated transcription"/>
    <property type="evidence" value="ECO:0007669"/>
    <property type="project" value="InterPro"/>
</dbReference>
<protein>
    <submittedName>
        <fullName evidence="6">Transcriptional regulator, MucR family</fullName>
    </submittedName>
</protein>
<name>A0A508X8G2_9HYPH</name>